<accession>A0A1Y2DW43</accession>
<dbReference type="InterPro" id="IPR015424">
    <property type="entry name" value="PyrdxlP-dep_Trfase"/>
</dbReference>
<dbReference type="SUPFAM" id="SSF53383">
    <property type="entry name" value="PLP-dependent transferases"/>
    <property type="match status" value="1"/>
</dbReference>
<dbReference type="RefSeq" id="XP_040715145.1">
    <property type="nucleotide sequence ID" value="XM_040865109.1"/>
</dbReference>
<evidence type="ECO:0000256" key="1">
    <source>
        <dbReference type="ARBA" id="ARBA00001933"/>
    </source>
</evidence>
<dbReference type="GO" id="GO:0008732">
    <property type="term" value="F:L-allo-threonine aldolase activity"/>
    <property type="evidence" value="ECO:0007669"/>
    <property type="project" value="TreeGrafter"/>
</dbReference>
<feature type="domain" description="Aromatic amino acid beta-eliminating lyase/threonine aldolase" evidence="4">
    <location>
        <begin position="3"/>
        <end position="112"/>
    </location>
</feature>
<keyword evidence="6" id="KW-1185">Reference proteome</keyword>
<dbReference type="InParanoid" id="A0A1Y2DW43"/>
<dbReference type="Pfam" id="PF01212">
    <property type="entry name" value="Beta_elim_lyase"/>
    <property type="match status" value="1"/>
</dbReference>
<dbReference type="GO" id="GO:0006545">
    <property type="term" value="P:glycine biosynthetic process"/>
    <property type="evidence" value="ECO:0007669"/>
    <property type="project" value="TreeGrafter"/>
</dbReference>
<comment type="caution">
    <text evidence="5">The sequence shown here is derived from an EMBL/GenBank/DDBJ whole genome shotgun (WGS) entry which is preliminary data.</text>
</comment>
<dbReference type="GeneID" id="63781321"/>
<dbReference type="PANTHER" id="PTHR48097:SF9">
    <property type="entry name" value="L-THREONINE ALDOLASE"/>
    <property type="match status" value="1"/>
</dbReference>
<dbReference type="InterPro" id="IPR001597">
    <property type="entry name" value="ArAA_b-elim_lyase/Thr_aldolase"/>
</dbReference>
<comment type="cofactor">
    <cofactor evidence="1">
        <name>pyridoxal 5'-phosphate</name>
        <dbReference type="ChEBI" id="CHEBI:597326"/>
    </cofactor>
</comment>
<keyword evidence="3" id="KW-0663">Pyridoxal phosphate</keyword>
<gene>
    <name evidence="5" type="ORF">BCR38DRAFT_516973</name>
</gene>
<dbReference type="EMBL" id="MCFJ01000008">
    <property type="protein sequence ID" value="ORY63488.1"/>
    <property type="molecule type" value="Genomic_DNA"/>
</dbReference>
<name>A0A1Y2DW43_9PEZI</name>
<comment type="similarity">
    <text evidence="2">Belongs to the threonine aldolase family.</text>
</comment>
<protein>
    <submittedName>
        <fullName evidence="5">Pyridoxal phosphate-dependent transferase</fullName>
    </submittedName>
</protein>
<dbReference type="AlphaFoldDB" id="A0A1Y2DW43"/>
<dbReference type="GO" id="GO:0016740">
    <property type="term" value="F:transferase activity"/>
    <property type="evidence" value="ECO:0007669"/>
    <property type="project" value="UniProtKB-KW"/>
</dbReference>
<dbReference type="PANTHER" id="PTHR48097">
    <property type="entry name" value="L-THREONINE ALDOLASE-RELATED"/>
    <property type="match status" value="1"/>
</dbReference>
<dbReference type="Gene3D" id="3.40.640.10">
    <property type="entry name" value="Type I PLP-dependent aspartate aminotransferase-like (Major domain)"/>
    <property type="match status" value="1"/>
</dbReference>
<dbReference type="GO" id="GO:0005829">
    <property type="term" value="C:cytosol"/>
    <property type="evidence" value="ECO:0007669"/>
    <property type="project" value="TreeGrafter"/>
</dbReference>
<proteinExistence type="inferred from homology"/>
<dbReference type="Proteomes" id="UP000193689">
    <property type="component" value="Unassembled WGS sequence"/>
</dbReference>
<reference evidence="5 6" key="1">
    <citation type="submission" date="2016-07" db="EMBL/GenBank/DDBJ databases">
        <title>Pervasive Adenine N6-methylation of Active Genes in Fungi.</title>
        <authorList>
            <consortium name="DOE Joint Genome Institute"/>
            <person name="Mondo S.J."/>
            <person name="Dannebaum R.O."/>
            <person name="Kuo R.C."/>
            <person name="Labutti K."/>
            <person name="Haridas S."/>
            <person name="Kuo A."/>
            <person name="Salamov A."/>
            <person name="Ahrendt S.R."/>
            <person name="Lipzen A."/>
            <person name="Sullivan W."/>
            <person name="Andreopoulos W.B."/>
            <person name="Clum A."/>
            <person name="Lindquist E."/>
            <person name="Daum C."/>
            <person name="Ramamoorthy G.K."/>
            <person name="Gryganskyi A."/>
            <person name="Culley D."/>
            <person name="Magnuson J.K."/>
            <person name="James T.Y."/>
            <person name="O'Malley M.A."/>
            <person name="Stajich J.E."/>
            <person name="Spatafora J.W."/>
            <person name="Visel A."/>
            <person name="Grigoriev I.V."/>
        </authorList>
    </citation>
    <scope>NUCLEOTIDE SEQUENCE [LARGE SCALE GENOMIC DNA]</scope>
    <source>
        <strain evidence="5 6">CBS 129021</strain>
    </source>
</reference>
<dbReference type="STRING" id="1141098.A0A1Y2DW43"/>
<dbReference type="OrthoDB" id="10261951at2759"/>
<evidence type="ECO:0000313" key="6">
    <source>
        <dbReference type="Proteomes" id="UP000193689"/>
    </source>
</evidence>
<dbReference type="GO" id="GO:0006567">
    <property type="term" value="P:L-threonine catabolic process"/>
    <property type="evidence" value="ECO:0007669"/>
    <property type="project" value="TreeGrafter"/>
</dbReference>
<evidence type="ECO:0000259" key="4">
    <source>
        <dbReference type="Pfam" id="PF01212"/>
    </source>
</evidence>
<organism evidence="5 6">
    <name type="scientific">Pseudomassariella vexata</name>
    <dbReference type="NCBI Taxonomy" id="1141098"/>
    <lineage>
        <taxon>Eukaryota</taxon>
        <taxon>Fungi</taxon>
        <taxon>Dikarya</taxon>
        <taxon>Ascomycota</taxon>
        <taxon>Pezizomycotina</taxon>
        <taxon>Sordariomycetes</taxon>
        <taxon>Xylariomycetidae</taxon>
        <taxon>Amphisphaeriales</taxon>
        <taxon>Pseudomassariaceae</taxon>
        <taxon>Pseudomassariella</taxon>
    </lineage>
</organism>
<sequence>MTSAIVTPVMPHNGICLSLEDVKTAFKPDNHVNTYPTAIVSLENTLQGTIMQLIEEVRYISTFARNNEIKMHYDRARLQEAIAARASDFKDQAACFDTVSLCFSKGLGAMGGNI</sequence>
<evidence type="ECO:0000313" key="5">
    <source>
        <dbReference type="EMBL" id="ORY63488.1"/>
    </source>
</evidence>
<dbReference type="InterPro" id="IPR015421">
    <property type="entry name" value="PyrdxlP-dep_Trfase_major"/>
</dbReference>
<evidence type="ECO:0000256" key="3">
    <source>
        <dbReference type="ARBA" id="ARBA00022898"/>
    </source>
</evidence>
<keyword evidence="5" id="KW-0808">Transferase</keyword>
<evidence type="ECO:0000256" key="2">
    <source>
        <dbReference type="ARBA" id="ARBA00006966"/>
    </source>
</evidence>